<comment type="caution">
    <text evidence="5">The sequence shown here is derived from an EMBL/GenBank/DDBJ whole genome shotgun (WGS) entry which is preliminary data.</text>
</comment>
<dbReference type="SUPFAM" id="SSF54928">
    <property type="entry name" value="RNA-binding domain, RBD"/>
    <property type="match status" value="1"/>
</dbReference>
<dbReference type="EMBL" id="SAEB01000001">
    <property type="protein sequence ID" value="RVD89414.1"/>
    <property type="molecule type" value="Genomic_DNA"/>
</dbReference>
<feature type="compositionally biased region" description="Gly residues" evidence="3">
    <location>
        <begin position="84"/>
        <end position="110"/>
    </location>
</feature>
<evidence type="ECO:0000256" key="3">
    <source>
        <dbReference type="SAM" id="MobiDB-lite"/>
    </source>
</evidence>
<dbReference type="InterPro" id="IPR052462">
    <property type="entry name" value="SLIRP/GR-RBP-like"/>
</dbReference>
<dbReference type="VEuPathDB" id="FungiDB:DFL_000424"/>
<dbReference type="Pfam" id="PF00076">
    <property type="entry name" value="RRM_1"/>
    <property type="match status" value="1"/>
</dbReference>
<keyword evidence="1 2" id="KW-0694">RNA-binding</keyword>
<dbReference type="OrthoDB" id="439808at2759"/>
<evidence type="ECO:0000256" key="1">
    <source>
        <dbReference type="ARBA" id="ARBA00022884"/>
    </source>
</evidence>
<dbReference type="AlphaFoldDB" id="A0A437ADX0"/>
<dbReference type="InterPro" id="IPR000504">
    <property type="entry name" value="RRM_dom"/>
</dbReference>
<dbReference type="RefSeq" id="XP_067494958.1">
    <property type="nucleotide sequence ID" value="XM_067633300.1"/>
</dbReference>
<evidence type="ECO:0000256" key="2">
    <source>
        <dbReference type="PROSITE-ProRule" id="PRU00176"/>
    </source>
</evidence>
<protein>
    <recommendedName>
        <fullName evidence="4">RRM domain-containing protein</fullName>
    </recommendedName>
</protein>
<dbReference type="SMART" id="SM00360">
    <property type="entry name" value="RRM"/>
    <property type="match status" value="1"/>
</dbReference>
<evidence type="ECO:0000313" key="6">
    <source>
        <dbReference type="Proteomes" id="UP000283090"/>
    </source>
</evidence>
<dbReference type="PROSITE" id="PS50102">
    <property type="entry name" value="RRM"/>
    <property type="match status" value="1"/>
</dbReference>
<dbReference type="PANTHER" id="PTHR48027">
    <property type="entry name" value="HETEROGENEOUS NUCLEAR RIBONUCLEOPROTEIN 87F-RELATED"/>
    <property type="match status" value="1"/>
</dbReference>
<reference evidence="5 6" key="1">
    <citation type="submission" date="2019-01" db="EMBL/GenBank/DDBJ databases">
        <title>Intercellular communication is required for trap formation in the nematode-trapping fungus Duddingtonia flagrans.</title>
        <authorList>
            <person name="Youssar L."/>
            <person name="Wernet V."/>
            <person name="Hensel N."/>
            <person name="Hildebrandt H.-G."/>
            <person name="Fischer R."/>
        </authorList>
    </citation>
    <scope>NUCLEOTIDE SEQUENCE [LARGE SCALE GENOMIC DNA]</scope>
    <source>
        <strain evidence="5 6">CBS H-5679</strain>
    </source>
</reference>
<evidence type="ECO:0000313" key="5">
    <source>
        <dbReference type="EMBL" id="RVD89414.1"/>
    </source>
</evidence>
<dbReference type="InterPro" id="IPR035979">
    <property type="entry name" value="RBD_domain_sf"/>
</dbReference>
<dbReference type="STRING" id="97331.A0A437ADX0"/>
<feature type="region of interest" description="Disordered" evidence="3">
    <location>
        <begin position="77"/>
        <end position="110"/>
    </location>
</feature>
<dbReference type="Proteomes" id="UP000283090">
    <property type="component" value="Unassembled WGS sequence"/>
</dbReference>
<keyword evidence="6" id="KW-1185">Reference proteome</keyword>
<dbReference type="GO" id="GO:0003723">
    <property type="term" value="F:RNA binding"/>
    <property type="evidence" value="ECO:0007669"/>
    <property type="project" value="UniProtKB-UniRule"/>
</dbReference>
<gene>
    <name evidence="5" type="ORF">DFL_000424</name>
</gene>
<dbReference type="Gene3D" id="3.30.70.330">
    <property type="match status" value="1"/>
</dbReference>
<feature type="domain" description="RRM" evidence="4">
    <location>
        <begin position="2"/>
        <end position="80"/>
    </location>
</feature>
<dbReference type="GeneID" id="93582735"/>
<evidence type="ECO:0000259" key="4">
    <source>
        <dbReference type="PROSITE" id="PS50102"/>
    </source>
</evidence>
<proteinExistence type="predicted"/>
<accession>A0A437ADX0</accession>
<sequence>MSKLFIGGLAEHTDDQTLRAKFEEFGTVEEVMVVKDKDTGRPRGFGFVIFTNEADAIAARNVMNDSEFNGRYIRVDTASSNTRQGGGSYGSGGAGGQWGGYTQGQGYGGY</sequence>
<dbReference type="InterPro" id="IPR012677">
    <property type="entry name" value="Nucleotide-bd_a/b_plait_sf"/>
</dbReference>
<organism evidence="5 6">
    <name type="scientific">Arthrobotrys flagrans</name>
    <name type="common">Nematode-trapping fungus</name>
    <name type="synonym">Trichothecium flagrans</name>
    <dbReference type="NCBI Taxonomy" id="97331"/>
    <lineage>
        <taxon>Eukaryota</taxon>
        <taxon>Fungi</taxon>
        <taxon>Dikarya</taxon>
        <taxon>Ascomycota</taxon>
        <taxon>Pezizomycotina</taxon>
        <taxon>Orbiliomycetes</taxon>
        <taxon>Orbiliales</taxon>
        <taxon>Orbiliaceae</taxon>
        <taxon>Arthrobotrys</taxon>
    </lineage>
</organism>
<name>A0A437ADX0_ARTFL</name>